<dbReference type="Proteomes" id="UP000219338">
    <property type="component" value="Unassembled WGS sequence"/>
</dbReference>
<dbReference type="AlphaFoldDB" id="A0A284R0Z2"/>
<protein>
    <submittedName>
        <fullName evidence="2">Uncharacterized protein</fullName>
    </submittedName>
</protein>
<keyword evidence="1" id="KW-0732">Signal</keyword>
<reference evidence="3" key="1">
    <citation type="journal article" date="2017" name="Nat. Ecol. Evol.">
        <title>Genome expansion and lineage-specific genetic innovations in the forest pathogenic fungi Armillaria.</title>
        <authorList>
            <person name="Sipos G."/>
            <person name="Prasanna A.N."/>
            <person name="Walter M.C."/>
            <person name="O'Connor E."/>
            <person name="Balint B."/>
            <person name="Krizsan K."/>
            <person name="Kiss B."/>
            <person name="Hess J."/>
            <person name="Varga T."/>
            <person name="Slot J."/>
            <person name="Riley R."/>
            <person name="Boka B."/>
            <person name="Rigling D."/>
            <person name="Barry K."/>
            <person name="Lee J."/>
            <person name="Mihaltcheva S."/>
            <person name="LaButti K."/>
            <person name="Lipzen A."/>
            <person name="Waldron R."/>
            <person name="Moloney N.M."/>
            <person name="Sperisen C."/>
            <person name="Kredics L."/>
            <person name="Vagvoelgyi C."/>
            <person name="Patrignani A."/>
            <person name="Fitzpatrick D."/>
            <person name="Nagy I."/>
            <person name="Doyle S."/>
            <person name="Anderson J.B."/>
            <person name="Grigoriev I.V."/>
            <person name="Gueldener U."/>
            <person name="Muensterkoetter M."/>
            <person name="Nagy L.G."/>
        </authorList>
    </citation>
    <scope>NUCLEOTIDE SEQUENCE [LARGE SCALE GENOMIC DNA]</scope>
    <source>
        <strain evidence="3">C18/9</strain>
    </source>
</reference>
<dbReference type="EMBL" id="FUEG01000003">
    <property type="protein sequence ID" value="SJL02381.1"/>
    <property type="molecule type" value="Genomic_DNA"/>
</dbReference>
<gene>
    <name evidence="2" type="ORF">ARMOST_05708</name>
</gene>
<name>A0A284R0Z2_ARMOS</name>
<accession>A0A284R0Z2</accession>
<feature type="chain" id="PRO_5013126083" evidence="1">
    <location>
        <begin position="25"/>
        <end position="162"/>
    </location>
</feature>
<keyword evidence="3" id="KW-1185">Reference proteome</keyword>
<evidence type="ECO:0000256" key="1">
    <source>
        <dbReference type="SAM" id="SignalP"/>
    </source>
</evidence>
<proteinExistence type="predicted"/>
<dbReference type="OrthoDB" id="2882595at2759"/>
<evidence type="ECO:0000313" key="2">
    <source>
        <dbReference type="EMBL" id="SJL02381.1"/>
    </source>
</evidence>
<organism evidence="2 3">
    <name type="scientific">Armillaria ostoyae</name>
    <name type="common">Armillaria root rot fungus</name>
    <dbReference type="NCBI Taxonomy" id="47428"/>
    <lineage>
        <taxon>Eukaryota</taxon>
        <taxon>Fungi</taxon>
        <taxon>Dikarya</taxon>
        <taxon>Basidiomycota</taxon>
        <taxon>Agaricomycotina</taxon>
        <taxon>Agaricomycetes</taxon>
        <taxon>Agaricomycetidae</taxon>
        <taxon>Agaricales</taxon>
        <taxon>Marasmiineae</taxon>
        <taxon>Physalacriaceae</taxon>
        <taxon>Armillaria</taxon>
    </lineage>
</organism>
<feature type="signal peptide" evidence="1">
    <location>
        <begin position="1"/>
        <end position="24"/>
    </location>
</feature>
<evidence type="ECO:0000313" key="3">
    <source>
        <dbReference type="Proteomes" id="UP000219338"/>
    </source>
</evidence>
<sequence length="162" mass="18497">MRLLTTSSFLIIWTLYFLLGECRPYGLLEHRAPRYTKGNKITIKVKSTIMVHPKIKNTNWAIAKSSKPVESGRETMDQGIPFDEEVAALEDIDMKGLRHEDPMADNFLSPRTWTNDYGRSRRVPGMDAKLKNNIEYDSVKGFNPLSAVCDKKPSAPGRLFRH</sequence>